<dbReference type="PROSITE" id="PS51186">
    <property type="entry name" value="GNAT"/>
    <property type="match status" value="1"/>
</dbReference>
<name>A0A3G2E924_9BURK</name>
<dbReference type="Pfam" id="PF13508">
    <property type="entry name" value="Acetyltransf_7"/>
    <property type="match status" value="1"/>
</dbReference>
<feature type="domain" description="N-acetyltransferase" evidence="3">
    <location>
        <begin position="2"/>
        <end position="145"/>
    </location>
</feature>
<proteinExistence type="predicted"/>
<dbReference type="RefSeq" id="WP_070291278.1">
    <property type="nucleotide sequence ID" value="NZ_CP033019.1"/>
</dbReference>
<keyword evidence="5" id="KW-1185">Reference proteome</keyword>
<dbReference type="InterPro" id="IPR016181">
    <property type="entry name" value="Acyl_CoA_acyltransferase"/>
</dbReference>
<evidence type="ECO:0000259" key="3">
    <source>
        <dbReference type="PROSITE" id="PS51186"/>
    </source>
</evidence>
<organism evidence="4 5">
    <name type="scientific">Janthinobacterium agaricidamnosum</name>
    <dbReference type="NCBI Taxonomy" id="55508"/>
    <lineage>
        <taxon>Bacteria</taxon>
        <taxon>Pseudomonadati</taxon>
        <taxon>Pseudomonadota</taxon>
        <taxon>Betaproteobacteria</taxon>
        <taxon>Burkholderiales</taxon>
        <taxon>Oxalobacteraceae</taxon>
        <taxon>Janthinobacterium</taxon>
    </lineage>
</organism>
<evidence type="ECO:0000313" key="5">
    <source>
        <dbReference type="Proteomes" id="UP000279594"/>
    </source>
</evidence>
<dbReference type="PANTHER" id="PTHR43877">
    <property type="entry name" value="AMINOALKYLPHOSPHONATE N-ACETYLTRANSFERASE-RELATED-RELATED"/>
    <property type="match status" value="1"/>
</dbReference>
<dbReference type="EMBL" id="CP033019">
    <property type="protein sequence ID" value="AYM75675.1"/>
    <property type="molecule type" value="Genomic_DNA"/>
</dbReference>
<gene>
    <name evidence="4" type="ORF">D9M09_07525</name>
</gene>
<dbReference type="InterPro" id="IPR050832">
    <property type="entry name" value="Bact_Acetyltransf"/>
</dbReference>
<dbReference type="AlphaFoldDB" id="A0A3G2E924"/>
<dbReference type="GO" id="GO:0016747">
    <property type="term" value="F:acyltransferase activity, transferring groups other than amino-acyl groups"/>
    <property type="evidence" value="ECO:0007669"/>
    <property type="project" value="InterPro"/>
</dbReference>
<keyword evidence="2" id="KW-0012">Acyltransferase</keyword>
<dbReference type="Proteomes" id="UP000279594">
    <property type="component" value="Chromosome"/>
</dbReference>
<reference evidence="4 5" key="1">
    <citation type="submission" date="2018-10" db="EMBL/GenBank/DDBJ databases">
        <title>Effects of UV and annual dynamics of microbial communities in freshwater RAS systems.</title>
        <authorList>
            <person name="Bekkelund A.K."/>
            <person name="Hansen B.R."/>
            <person name="Stokken H."/>
            <person name="Eriksen B.F."/>
            <person name="Kashulin N.A."/>
        </authorList>
    </citation>
    <scope>NUCLEOTIDE SEQUENCE [LARGE SCALE GENOMIC DNA]</scope>
    <source>
        <strain evidence="4 5">BHSEK</strain>
    </source>
</reference>
<accession>A0A3G2E924</accession>
<dbReference type="InterPro" id="IPR000182">
    <property type="entry name" value="GNAT_dom"/>
</dbReference>
<keyword evidence="1 4" id="KW-0808">Transferase</keyword>
<protein>
    <submittedName>
        <fullName evidence="4">N-acetyltransferase</fullName>
    </submittedName>
</protein>
<dbReference type="PANTHER" id="PTHR43877:SF1">
    <property type="entry name" value="ACETYLTRANSFERASE"/>
    <property type="match status" value="1"/>
</dbReference>
<evidence type="ECO:0000313" key="4">
    <source>
        <dbReference type="EMBL" id="AYM75675.1"/>
    </source>
</evidence>
<dbReference type="SUPFAM" id="SSF55729">
    <property type="entry name" value="Acyl-CoA N-acyltransferases (Nat)"/>
    <property type="match status" value="1"/>
</dbReference>
<dbReference type="Gene3D" id="3.40.630.30">
    <property type="match status" value="1"/>
</dbReference>
<sequence>MLTFVPASSADGEALASLRVAAMRDSLERIGRYDPQRARQRFLSTYDPACTWQLRHGGALAGFYVLRPQADYLLLDHLYLAPECQRQGMGASVLARVFAEADAARKSVRVGALRGSEANRFYMRHGFVPDGEEEFDLYYRRAPAP</sequence>
<evidence type="ECO:0000256" key="2">
    <source>
        <dbReference type="ARBA" id="ARBA00023315"/>
    </source>
</evidence>
<evidence type="ECO:0000256" key="1">
    <source>
        <dbReference type="ARBA" id="ARBA00022679"/>
    </source>
</evidence>